<dbReference type="AlphaFoldDB" id="A0A5A8F8V4"/>
<dbReference type="InterPro" id="IPR029063">
    <property type="entry name" value="SAM-dependent_MTases_sf"/>
</dbReference>
<dbReference type="Gene3D" id="3.40.50.150">
    <property type="entry name" value="Vaccinia Virus protein VP39"/>
    <property type="match status" value="1"/>
</dbReference>
<proteinExistence type="predicted"/>
<dbReference type="EMBL" id="VFJB01000003">
    <property type="protein sequence ID" value="KAA0259102.1"/>
    <property type="molecule type" value="Genomic_DNA"/>
</dbReference>
<feature type="domain" description="Methyltransferase type 11" evidence="1">
    <location>
        <begin position="38"/>
        <end position="127"/>
    </location>
</feature>
<dbReference type="GO" id="GO:0032259">
    <property type="term" value="P:methylation"/>
    <property type="evidence" value="ECO:0007669"/>
    <property type="project" value="UniProtKB-KW"/>
</dbReference>
<evidence type="ECO:0000313" key="2">
    <source>
        <dbReference type="EMBL" id="KAA0259102.1"/>
    </source>
</evidence>
<dbReference type="Proteomes" id="UP000322876">
    <property type="component" value="Unassembled WGS sequence"/>
</dbReference>
<gene>
    <name evidence="2" type="ORF">FHQ18_03900</name>
</gene>
<reference evidence="2 3" key="1">
    <citation type="submission" date="2019-06" db="EMBL/GenBank/DDBJ databases">
        <title>Genomic insights into carbon and energy metabolism of Deferribacter autotrophicus revealed new metabolic traits in the phylum Deferribacteres.</title>
        <authorList>
            <person name="Slobodkin A.I."/>
            <person name="Slobodkina G.B."/>
            <person name="Allioux M."/>
            <person name="Alain K."/>
            <person name="Jebbar M."/>
            <person name="Shadrin V."/>
            <person name="Kublanov I.V."/>
            <person name="Toshchakov S.V."/>
            <person name="Bonch-Osmolovskaya E.A."/>
        </authorList>
    </citation>
    <scope>NUCLEOTIDE SEQUENCE [LARGE SCALE GENOMIC DNA]</scope>
    <source>
        <strain evidence="2 3">SL50</strain>
    </source>
</reference>
<sequence length="237" mass="27574">MGFDDAAINYFISSDHKEGEDLAFCTNYFKNHHFKKLLDIATAAGHFTKPFSASMKVATDISFNMLKTAKEKNNLSHLVQCLAEFLPFKGESFDIVTCRIALHHFKKPGLFFDEVYRVLNEKGFFVLIDSIVDIEDTYLNVIEYIRDNTHRRSFTISEILEFTAKKYRLLTFHTIFKKHNFIEWATRLNQDSTTVEKIEKAFLDLPAKIKDELKVETDNGRVVSYTDKKGIFIFQKL</sequence>
<evidence type="ECO:0000313" key="3">
    <source>
        <dbReference type="Proteomes" id="UP000322876"/>
    </source>
</evidence>
<dbReference type="SUPFAM" id="SSF53335">
    <property type="entry name" value="S-adenosyl-L-methionine-dependent methyltransferases"/>
    <property type="match status" value="1"/>
</dbReference>
<dbReference type="Pfam" id="PF08241">
    <property type="entry name" value="Methyltransf_11"/>
    <property type="match status" value="1"/>
</dbReference>
<comment type="caution">
    <text evidence="2">The sequence shown here is derived from an EMBL/GenBank/DDBJ whole genome shotgun (WGS) entry which is preliminary data.</text>
</comment>
<keyword evidence="2" id="KW-0489">Methyltransferase</keyword>
<dbReference type="PANTHER" id="PTHR43591">
    <property type="entry name" value="METHYLTRANSFERASE"/>
    <property type="match status" value="1"/>
</dbReference>
<dbReference type="RefSeq" id="WP_149265858.1">
    <property type="nucleotide sequence ID" value="NZ_VFJB01000003.1"/>
</dbReference>
<accession>A0A5A8F8V4</accession>
<name>A0A5A8F8V4_9BACT</name>
<dbReference type="CDD" id="cd02440">
    <property type="entry name" value="AdoMet_MTases"/>
    <property type="match status" value="1"/>
</dbReference>
<organism evidence="2 3">
    <name type="scientific">Deferribacter autotrophicus</name>
    <dbReference type="NCBI Taxonomy" id="500465"/>
    <lineage>
        <taxon>Bacteria</taxon>
        <taxon>Pseudomonadati</taxon>
        <taxon>Deferribacterota</taxon>
        <taxon>Deferribacteres</taxon>
        <taxon>Deferribacterales</taxon>
        <taxon>Deferribacteraceae</taxon>
        <taxon>Deferribacter</taxon>
    </lineage>
</organism>
<keyword evidence="2" id="KW-0808">Transferase</keyword>
<dbReference type="GO" id="GO:0008757">
    <property type="term" value="F:S-adenosylmethionine-dependent methyltransferase activity"/>
    <property type="evidence" value="ECO:0007669"/>
    <property type="project" value="InterPro"/>
</dbReference>
<keyword evidence="3" id="KW-1185">Reference proteome</keyword>
<dbReference type="OrthoDB" id="9787738at2"/>
<protein>
    <submittedName>
        <fullName evidence="2">Class I SAM-dependent methyltransferase</fullName>
    </submittedName>
</protein>
<dbReference type="InterPro" id="IPR013216">
    <property type="entry name" value="Methyltransf_11"/>
</dbReference>
<evidence type="ECO:0000259" key="1">
    <source>
        <dbReference type="Pfam" id="PF08241"/>
    </source>
</evidence>